<evidence type="ECO:0000313" key="2">
    <source>
        <dbReference type="Proteomes" id="UP000269019"/>
    </source>
</evidence>
<dbReference type="KEGG" id="ccho:CCHOA_03935"/>
<dbReference type="EMBL" id="CP033896">
    <property type="protein sequence ID" value="AZA13196.1"/>
    <property type="molecule type" value="Genomic_DNA"/>
</dbReference>
<gene>
    <name evidence="1" type="ORF">CCHOA_03935</name>
</gene>
<keyword evidence="2" id="KW-1185">Reference proteome</keyword>
<dbReference type="Proteomes" id="UP000269019">
    <property type="component" value="Chromosome"/>
</dbReference>
<name>A0A3G6J5F3_9CORY</name>
<sequence>MRGSYAGSLVGCAVCTGGDSSDVGKIEASQRVCLAPHFVPLAVRNVSNFITER</sequence>
<organism evidence="1 2">
    <name type="scientific">Corynebacterium choanae</name>
    <dbReference type="NCBI Taxonomy" id="1862358"/>
    <lineage>
        <taxon>Bacteria</taxon>
        <taxon>Bacillati</taxon>
        <taxon>Actinomycetota</taxon>
        <taxon>Actinomycetes</taxon>
        <taxon>Mycobacteriales</taxon>
        <taxon>Corynebacteriaceae</taxon>
        <taxon>Corynebacterium</taxon>
    </lineage>
</organism>
<accession>A0A3G6J5F3</accession>
<dbReference type="AlphaFoldDB" id="A0A3G6J5F3"/>
<proteinExistence type="predicted"/>
<evidence type="ECO:0000313" key="1">
    <source>
        <dbReference type="EMBL" id="AZA13196.1"/>
    </source>
</evidence>
<protein>
    <submittedName>
        <fullName evidence="1">Uncharacterized protein</fullName>
    </submittedName>
</protein>
<reference evidence="1 2" key="1">
    <citation type="submission" date="2018-11" db="EMBL/GenBank/DDBJ databases">
        <authorList>
            <person name="Kleinhagauer T."/>
            <person name="Glaeser S.P."/>
            <person name="Spergser J."/>
            <person name="Ruckert C."/>
            <person name="Kaempfer P."/>
            <person name="Busse H.-J."/>
        </authorList>
    </citation>
    <scope>NUCLEOTIDE SEQUENCE [LARGE SCALE GENOMIC DNA]</scope>
    <source>
        <strain evidence="1 2">200CH</strain>
    </source>
</reference>